<dbReference type="InterPro" id="IPR005149">
    <property type="entry name" value="Tscrpt_reg_PadR_N"/>
</dbReference>
<protein>
    <submittedName>
        <fullName evidence="3">PadR family transcriptional regulator</fullName>
    </submittedName>
</protein>
<dbReference type="EMBL" id="CP031222">
    <property type="protein sequence ID" value="AXI04090.1"/>
    <property type="molecule type" value="Genomic_DNA"/>
</dbReference>
<sequence>MSLKYAILVLLRSEPGSGYDLAQRFKLTLGNFWNASHQQIYLELKKLSEEGLLEYTVEHQTDKPDRKVYSITSLGISALQGWMRIPVSPPRINDAFLVKLYGAQPQDLEIIRAELVQHRIIHRQQLEKFQALEQFFIQADVARRREFQMPYLTLRRGIKSEEAWLSWADEVESTLFQ</sequence>
<dbReference type="InterPro" id="IPR036388">
    <property type="entry name" value="WH-like_DNA-bd_sf"/>
</dbReference>
<dbReference type="OrthoDB" id="3186544at2"/>
<dbReference type="PANTHER" id="PTHR43252:SF4">
    <property type="entry name" value="TRANSCRIPTIONAL REGULATORY PROTEIN"/>
    <property type="match status" value="1"/>
</dbReference>
<evidence type="ECO:0000259" key="1">
    <source>
        <dbReference type="Pfam" id="PF03551"/>
    </source>
</evidence>
<evidence type="ECO:0000259" key="2">
    <source>
        <dbReference type="Pfam" id="PF10400"/>
    </source>
</evidence>
<dbReference type="AlphaFoldDB" id="A0A345P9Y1"/>
<dbReference type="Pfam" id="PF03551">
    <property type="entry name" value="PadR"/>
    <property type="match status" value="1"/>
</dbReference>
<accession>A0A345P9Y1</accession>
<dbReference type="Pfam" id="PF10400">
    <property type="entry name" value="Vir_act_alpha_C"/>
    <property type="match status" value="1"/>
</dbReference>
<dbReference type="InterPro" id="IPR018309">
    <property type="entry name" value="Tscrpt_reg_PadR_C"/>
</dbReference>
<proteinExistence type="predicted"/>
<evidence type="ECO:0000313" key="4">
    <source>
        <dbReference type="Proteomes" id="UP000253940"/>
    </source>
</evidence>
<keyword evidence="4" id="KW-1185">Reference proteome</keyword>
<dbReference type="PANTHER" id="PTHR43252">
    <property type="entry name" value="TRANSCRIPTIONAL REGULATOR YQJI"/>
    <property type="match status" value="1"/>
</dbReference>
<evidence type="ECO:0000313" key="3">
    <source>
        <dbReference type="EMBL" id="AXI04090.1"/>
    </source>
</evidence>
<dbReference type="Proteomes" id="UP000253940">
    <property type="component" value="Chromosome"/>
</dbReference>
<dbReference type="SUPFAM" id="SSF46785">
    <property type="entry name" value="Winged helix' DNA-binding domain"/>
    <property type="match status" value="1"/>
</dbReference>
<dbReference type="RefSeq" id="WP_114900198.1">
    <property type="nucleotide sequence ID" value="NZ_CP031222.1"/>
</dbReference>
<feature type="domain" description="Transcription regulator PadR N-terminal" evidence="1">
    <location>
        <begin position="7"/>
        <end position="80"/>
    </location>
</feature>
<name>A0A345P9Y1_9GAMM</name>
<dbReference type="Gene3D" id="6.10.140.190">
    <property type="match status" value="1"/>
</dbReference>
<organism evidence="3 4">
    <name type="scientific">Aquirhabdus parva</name>
    <dbReference type="NCBI Taxonomy" id="2283318"/>
    <lineage>
        <taxon>Bacteria</taxon>
        <taxon>Pseudomonadati</taxon>
        <taxon>Pseudomonadota</taxon>
        <taxon>Gammaproteobacteria</taxon>
        <taxon>Moraxellales</taxon>
        <taxon>Moraxellaceae</taxon>
        <taxon>Aquirhabdus</taxon>
    </lineage>
</organism>
<gene>
    <name evidence="3" type="ORF">HYN46_15325</name>
</gene>
<feature type="domain" description="Transcription regulator PadR C-terminal" evidence="2">
    <location>
        <begin position="93"/>
        <end position="175"/>
    </location>
</feature>
<dbReference type="Gene3D" id="1.10.10.10">
    <property type="entry name" value="Winged helix-like DNA-binding domain superfamily/Winged helix DNA-binding domain"/>
    <property type="match status" value="1"/>
</dbReference>
<reference evidence="3 4" key="1">
    <citation type="submission" date="2018-07" db="EMBL/GenBank/DDBJ databases">
        <title>Genome sequencing of Moraxellaceae gen. HYN0046.</title>
        <authorList>
            <person name="Kim M."/>
            <person name="Yi H."/>
        </authorList>
    </citation>
    <scope>NUCLEOTIDE SEQUENCE [LARGE SCALE GENOMIC DNA]</scope>
    <source>
        <strain evidence="3 4">HYN0046</strain>
    </source>
</reference>
<dbReference type="KEGG" id="mbah:HYN46_15325"/>
<dbReference type="InterPro" id="IPR036390">
    <property type="entry name" value="WH_DNA-bd_sf"/>
</dbReference>